<gene>
    <name evidence="2" type="ORF">OVA965_LOCUS22376</name>
    <name evidence="3" type="ORF">TMI583_LOCUS23091</name>
</gene>
<organism evidence="3 4">
    <name type="scientific">Didymodactylos carnosus</name>
    <dbReference type="NCBI Taxonomy" id="1234261"/>
    <lineage>
        <taxon>Eukaryota</taxon>
        <taxon>Metazoa</taxon>
        <taxon>Spiralia</taxon>
        <taxon>Gnathifera</taxon>
        <taxon>Rotifera</taxon>
        <taxon>Eurotatoria</taxon>
        <taxon>Bdelloidea</taxon>
        <taxon>Philodinida</taxon>
        <taxon>Philodinidae</taxon>
        <taxon>Didymodactylos</taxon>
    </lineage>
</organism>
<dbReference type="Proteomes" id="UP000677228">
    <property type="component" value="Unassembled WGS sequence"/>
</dbReference>
<dbReference type="EMBL" id="CAJOBA010034128">
    <property type="protein sequence ID" value="CAF3978525.1"/>
    <property type="molecule type" value="Genomic_DNA"/>
</dbReference>
<dbReference type="Proteomes" id="UP000682733">
    <property type="component" value="Unassembled WGS sequence"/>
</dbReference>
<evidence type="ECO:0000313" key="3">
    <source>
        <dbReference type="EMBL" id="CAF3978525.1"/>
    </source>
</evidence>
<dbReference type="InterPro" id="IPR019311">
    <property type="entry name" value="Fy-3"/>
</dbReference>
<name>A0A8S2MWS2_9BILA</name>
<reference evidence="3" key="1">
    <citation type="submission" date="2021-02" db="EMBL/GenBank/DDBJ databases">
        <authorList>
            <person name="Nowell W R."/>
        </authorList>
    </citation>
    <scope>NUCLEOTIDE SEQUENCE</scope>
</reference>
<dbReference type="Pfam" id="PF10154">
    <property type="entry name" value="Fy-3"/>
    <property type="match status" value="1"/>
</dbReference>
<sequence>MKTVSFTFDSSSIAGLGDTQVKTTTFLIPNEISLHEHSYRLLEKWNLPVYVLPQLRESLRQFFSEQTQVYLDEEIRAYVEPIQNGQLEQDGLIDQWLKTFQECKSYTRIQPVTDEDLFSNIYHSVLLTDRYEDLLLLEVKYQDEIKDLLNDRDKQIQELDTKHSREMQDVVNEPTNKYPDVYVRNVAQKHMEDKQLVEGKWNSEIISVKERQKQEFKNYVMQLSLQNQLNQSLQANKIRRKRNTNSLVLSVDESTTRRLETSYTVQLGAQLKSMHNLRLIRCDILEFCRLKTYKKGNQVFFEPQRLQTLMSLFSNSLSGVVLLVQKRSLLKADMKEEFGSVCERSTDFHFPSYEQQMATIDDCIEQANQQRTVTSSSSAQISQSNSNADLQSINSKHSASDEDRKLCSVGDFYVTKHSNLSEIHLALHLVVDDSLKSSDITSRHPTILGLRNILKACCRHDVTTLTLPILLTHEMTEEMTIAWVMKRTELVLKCLKGFMMEMATWGTNKCTTIQLIVPKSLLEQTFYSMADLLPTIFRESRTVTLNI</sequence>
<dbReference type="EMBL" id="CAJNOK010012603">
    <property type="protein sequence ID" value="CAF1167020.1"/>
    <property type="molecule type" value="Genomic_DNA"/>
</dbReference>
<accession>A0A8S2MWS2</accession>
<feature type="compositionally biased region" description="Low complexity" evidence="1">
    <location>
        <begin position="375"/>
        <end position="388"/>
    </location>
</feature>
<protein>
    <submittedName>
        <fullName evidence="3">Uncharacterized protein</fullName>
    </submittedName>
</protein>
<dbReference type="GO" id="GO:0005737">
    <property type="term" value="C:cytoplasm"/>
    <property type="evidence" value="ECO:0007669"/>
    <property type="project" value="TreeGrafter"/>
</dbReference>
<dbReference type="AlphaFoldDB" id="A0A8S2MWS2"/>
<feature type="region of interest" description="Disordered" evidence="1">
    <location>
        <begin position="374"/>
        <end position="397"/>
    </location>
</feature>
<evidence type="ECO:0000256" key="1">
    <source>
        <dbReference type="SAM" id="MobiDB-lite"/>
    </source>
</evidence>
<comment type="caution">
    <text evidence="3">The sequence shown here is derived from an EMBL/GenBank/DDBJ whole genome shotgun (WGS) entry which is preliminary data.</text>
</comment>
<evidence type="ECO:0000313" key="2">
    <source>
        <dbReference type="EMBL" id="CAF1167020.1"/>
    </source>
</evidence>
<proteinExistence type="predicted"/>
<evidence type="ECO:0000313" key="4">
    <source>
        <dbReference type="Proteomes" id="UP000682733"/>
    </source>
</evidence>
<dbReference type="PANTHER" id="PTHR16525:SF0">
    <property type="entry name" value="PROTEIN C12ORF4"/>
    <property type="match status" value="1"/>
</dbReference>
<dbReference type="PANTHER" id="PTHR16525">
    <property type="entry name" value="PROTEIN C12ORF4"/>
    <property type="match status" value="1"/>
</dbReference>